<keyword evidence="2" id="KW-1185">Reference proteome</keyword>
<evidence type="ECO:0000313" key="1">
    <source>
        <dbReference type="EMBL" id="GBN67421.1"/>
    </source>
</evidence>
<dbReference type="OrthoDB" id="10369290at2759"/>
<organism evidence="1 2">
    <name type="scientific">Araneus ventricosus</name>
    <name type="common">Orbweaver spider</name>
    <name type="synonym">Epeira ventricosa</name>
    <dbReference type="NCBI Taxonomy" id="182803"/>
    <lineage>
        <taxon>Eukaryota</taxon>
        <taxon>Metazoa</taxon>
        <taxon>Ecdysozoa</taxon>
        <taxon>Arthropoda</taxon>
        <taxon>Chelicerata</taxon>
        <taxon>Arachnida</taxon>
        <taxon>Araneae</taxon>
        <taxon>Araneomorphae</taxon>
        <taxon>Entelegynae</taxon>
        <taxon>Araneoidea</taxon>
        <taxon>Araneidae</taxon>
        <taxon>Araneus</taxon>
    </lineage>
</organism>
<dbReference type="EMBL" id="BGPR01014959">
    <property type="protein sequence ID" value="GBN67421.1"/>
    <property type="molecule type" value="Genomic_DNA"/>
</dbReference>
<dbReference type="Proteomes" id="UP000499080">
    <property type="component" value="Unassembled WGS sequence"/>
</dbReference>
<proteinExistence type="predicted"/>
<sequence length="107" mass="11908">MTAPCHIRRGRVVGWRDGRSGVITRSGGDLLRGRRRKGLRPESELITHGKGVNLFQMAMSNCLTPAPTLCAPPIPSIMVWPRCLKSAKNGLVVYWDFESILLISYLC</sequence>
<evidence type="ECO:0000313" key="2">
    <source>
        <dbReference type="Proteomes" id="UP000499080"/>
    </source>
</evidence>
<dbReference type="AlphaFoldDB" id="A0A4Y2QVS3"/>
<reference evidence="1 2" key="1">
    <citation type="journal article" date="2019" name="Sci. Rep.">
        <title>Orb-weaving spider Araneus ventricosus genome elucidates the spidroin gene catalogue.</title>
        <authorList>
            <person name="Kono N."/>
            <person name="Nakamura H."/>
            <person name="Ohtoshi R."/>
            <person name="Moran D.A.P."/>
            <person name="Shinohara A."/>
            <person name="Yoshida Y."/>
            <person name="Fujiwara M."/>
            <person name="Mori M."/>
            <person name="Tomita M."/>
            <person name="Arakawa K."/>
        </authorList>
    </citation>
    <scope>NUCLEOTIDE SEQUENCE [LARGE SCALE GENOMIC DNA]</scope>
</reference>
<protein>
    <submittedName>
        <fullName evidence="1">Uncharacterized protein</fullName>
    </submittedName>
</protein>
<comment type="caution">
    <text evidence="1">The sequence shown here is derived from an EMBL/GenBank/DDBJ whole genome shotgun (WGS) entry which is preliminary data.</text>
</comment>
<gene>
    <name evidence="1" type="ORF">AVEN_91798_1</name>
</gene>
<accession>A0A4Y2QVS3</accession>
<name>A0A4Y2QVS3_ARAVE</name>